<proteinExistence type="predicted"/>
<organism evidence="1 2">
    <name type="scientific">Acorus gramineus</name>
    <name type="common">Dwarf sweet flag</name>
    <dbReference type="NCBI Taxonomy" id="55184"/>
    <lineage>
        <taxon>Eukaryota</taxon>
        <taxon>Viridiplantae</taxon>
        <taxon>Streptophyta</taxon>
        <taxon>Embryophyta</taxon>
        <taxon>Tracheophyta</taxon>
        <taxon>Spermatophyta</taxon>
        <taxon>Magnoliopsida</taxon>
        <taxon>Liliopsida</taxon>
        <taxon>Acoraceae</taxon>
        <taxon>Acorus</taxon>
    </lineage>
</organism>
<name>A0AAV9A2H4_ACOGR</name>
<dbReference type="EMBL" id="JAUJYN010000019">
    <property type="protein sequence ID" value="KAK1258346.1"/>
    <property type="molecule type" value="Genomic_DNA"/>
</dbReference>
<evidence type="ECO:0000313" key="2">
    <source>
        <dbReference type="Proteomes" id="UP001179952"/>
    </source>
</evidence>
<reference evidence="1" key="1">
    <citation type="journal article" date="2023" name="Nat. Commun.">
        <title>Diploid and tetraploid genomes of Acorus and the evolution of monocots.</title>
        <authorList>
            <person name="Ma L."/>
            <person name="Liu K.W."/>
            <person name="Li Z."/>
            <person name="Hsiao Y.Y."/>
            <person name="Qi Y."/>
            <person name="Fu T."/>
            <person name="Tang G.D."/>
            <person name="Zhang D."/>
            <person name="Sun W.H."/>
            <person name="Liu D.K."/>
            <person name="Li Y."/>
            <person name="Chen G.Z."/>
            <person name="Liu X.D."/>
            <person name="Liao X.Y."/>
            <person name="Jiang Y.T."/>
            <person name="Yu X."/>
            <person name="Hao Y."/>
            <person name="Huang J."/>
            <person name="Zhao X.W."/>
            <person name="Ke S."/>
            <person name="Chen Y.Y."/>
            <person name="Wu W.L."/>
            <person name="Hsu J.L."/>
            <person name="Lin Y.F."/>
            <person name="Huang M.D."/>
            <person name="Li C.Y."/>
            <person name="Huang L."/>
            <person name="Wang Z.W."/>
            <person name="Zhao X."/>
            <person name="Zhong W.Y."/>
            <person name="Peng D.H."/>
            <person name="Ahmad S."/>
            <person name="Lan S."/>
            <person name="Zhang J.S."/>
            <person name="Tsai W.C."/>
            <person name="Van de Peer Y."/>
            <person name="Liu Z.J."/>
        </authorList>
    </citation>
    <scope>NUCLEOTIDE SEQUENCE</scope>
    <source>
        <strain evidence="1">SCP</strain>
    </source>
</reference>
<gene>
    <name evidence="1" type="ORF">QJS04_geneDACA009270</name>
</gene>
<reference evidence="1" key="2">
    <citation type="submission" date="2023-06" db="EMBL/GenBank/DDBJ databases">
        <authorList>
            <person name="Ma L."/>
            <person name="Liu K.-W."/>
            <person name="Li Z."/>
            <person name="Hsiao Y.-Y."/>
            <person name="Qi Y."/>
            <person name="Fu T."/>
            <person name="Tang G."/>
            <person name="Zhang D."/>
            <person name="Sun W.-H."/>
            <person name="Liu D.-K."/>
            <person name="Li Y."/>
            <person name="Chen G.-Z."/>
            <person name="Liu X.-D."/>
            <person name="Liao X.-Y."/>
            <person name="Jiang Y.-T."/>
            <person name="Yu X."/>
            <person name="Hao Y."/>
            <person name="Huang J."/>
            <person name="Zhao X.-W."/>
            <person name="Ke S."/>
            <person name="Chen Y.-Y."/>
            <person name="Wu W.-L."/>
            <person name="Hsu J.-L."/>
            <person name="Lin Y.-F."/>
            <person name="Huang M.-D."/>
            <person name="Li C.-Y."/>
            <person name="Huang L."/>
            <person name="Wang Z.-W."/>
            <person name="Zhao X."/>
            <person name="Zhong W.-Y."/>
            <person name="Peng D.-H."/>
            <person name="Ahmad S."/>
            <person name="Lan S."/>
            <person name="Zhang J.-S."/>
            <person name="Tsai W.-C."/>
            <person name="Van De Peer Y."/>
            <person name="Liu Z.-J."/>
        </authorList>
    </citation>
    <scope>NUCLEOTIDE SEQUENCE</scope>
    <source>
        <strain evidence="1">SCP</strain>
        <tissue evidence="1">Leaves</tissue>
    </source>
</reference>
<accession>A0AAV9A2H4</accession>
<evidence type="ECO:0000313" key="1">
    <source>
        <dbReference type="EMBL" id="KAK1258346.1"/>
    </source>
</evidence>
<protein>
    <submittedName>
        <fullName evidence="1">Uncharacterized protein</fullName>
    </submittedName>
</protein>
<keyword evidence="2" id="KW-1185">Reference proteome</keyword>
<dbReference type="AlphaFoldDB" id="A0AAV9A2H4"/>
<sequence length="80" mass="9436">MKTQKTQIMPPKRALDPFLQTVAGLCRRSHRTALHRSYDTAPNKVPYTLLAIQRHLYLLKHIYVVNFFLHLLKMSQFNSK</sequence>
<dbReference type="Proteomes" id="UP001179952">
    <property type="component" value="Unassembled WGS sequence"/>
</dbReference>
<comment type="caution">
    <text evidence="1">The sequence shown here is derived from an EMBL/GenBank/DDBJ whole genome shotgun (WGS) entry which is preliminary data.</text>
</comment>